<evidence type="ECO:0000313" key="5">
    <source>
        <dbReference type="Proteomes" id="UP001295444"/>
    </source>
</evidence>
<gene>
    <name evidence="4" type="ORF">PECUL_23A047581</name>
</gene>
<sequence length="291" mass="33327">MPQVHKYPCNELNENQTRLDWIRELHEKYAPVFDGQLGNVKGQQVSLELKEGATPKCFKARSVPFALRAGVEAELRRLEELNIISQVHNSEWASPIVPVRKRNGEIRICGDFRMALNTQLKINKYPLPRVDYLFASLAGGQKFAKIDMKNAYLQLSVHPDSRQLLMINTHWGLFRYNHMVFGISPAPAVWQRTMDKLLAGIPGTQCLLDDMLVTGKSEEEHKQNVEAVLQRLMEYGLKVNLDKCQFMQDRLEFCAHVIDKHGLHTTDEKVKALQDAPTPQNVTRLRPYLGL</sequence>
<dbReference type="AlphaFoldDB" id="A0AAD1S408"/>
<dbReference type="CDD" id="cd01647">
    <property type="entry name" value="RT_LTR"/>
    <property type="match status" value="1"/>
</dbReference>
<dbReference type="SUPFAM" id="SSF56672">
    <property type="entry name" value="DNA/RNA polymerases"/>
    <property type="match status" value="1"/>
</dbReference>
<evidence type="ECO:0000256" key="1">
    <source>
        <dbReference type="ARBA" id="ARBA00010879"/>
    </source>
</evidence>
<accession>A0AAD1S408</accession>
<feature type="domain" description="Reverse transcriptase" evidence="3">
    <location>
        <begin position="80"/>
        <end position="258"/>
    </location>
</feature>
<dbReference type="Gene3D" id="3.10.10.10">
    <property type="entry name" value="HIV Type 1 Reverse Transcriptase, subunit A, domain 1"/>
    <property type="match status" value="1"/>
</dbReference>
<dbReference type="PANTHER" id="PTHR37984">
    <property type="entry name" value="PROTEIN CBG26694"/>
    <property type="match status" value="1"/>
</dbReference>
<organism evidence="4 5">
    <name type="scientific">Pelobates cultripes</name>
    <name type="common">Western spadefoot toad</name>
    <dbReference type="NCBI Taxonomy" id="61616"/>
    <lineage>
        <taxon>Eukaryota</taxon>
        <taxon>Metazoa</taxon>
        <taxon>Chordata</taxon>
        <taxon>Craniata</taxon>
        <taxon>Vertebrata</taxon>
        <taxon>Euteleostomi</taxon>
        <taxon>Amphibia</taxon>
        <taxon>Batrachia</taxon>
        <taxon>Anura</taxon>
        <taxon>Pelobatoidea</taxon>
        <taxon>Pelobatidae</taxon>
        <taxon>Pelobates</taxon>
    </lineage>
</organism>
<dbReference type="InterPro" id="IPR043128">
    <property type="entry name" value="Rev_trsase/Diguanyl_cyclase"/>
</dbReference>
<evidence type="ECO:0000259" key="3">
    <source>
        <dbReference type="PROSITE" id="PS50878"/>
    </source>
</evidence>
<evidence type="ECO:0000256" key="2">
    <source>
        <dbReference type="ARBA" id="ARBA00012180"/>
    </source>
</evidence>
<dbReference type="PROSITE" id="PS50878">
    <property type="entry name" value="RT_POL"/>
    <property type="match status" value="1"/>
</dbReference>
<dbReference type="Proteomes" id="UP001295444">
    <property type="component" value="Chromosome 04"/>
</dbReference>
<keyword evidence="5" id="KW-1185">Reference proteome</keyword>
<dbReference type="EC" id="3.1.26.4" evidence="2"/>
<dbReference type="Gene3D" id="3.30.70.270">
    <property type="match status" value="1"/>
</dbReference>
<dbReference type="Pfam" id="PF00078">
    <property type="entry name" value="RVT_1"/>
    <property type="match status" value="1"/>
</dbReference>
<dbReference type="InterPro" id="IPR043502">
    <property type="entry name" value="DNA/RNA_pol_sf"/>
</dbReference>
<dbReference type="GO" id="GO:0004523">
    <property type="term" value="F:RNA-DNA hybrid ribonuclease activity"/>
    <property type="evidence" value="ECO:0007669"/>
    <property type="project" value="UniProtKB-EC"/>
</dbReference>
<proteinExistence type="inferred from homology"/>
<dbReference type="PANTHER" id="PTHR37984:SF5">
    <property type="entry name" value="PROTEIN NYNRIN-LIKE"/>
    <property type="match status" value="1"/>
</dbReference>
<dbReference type="InterPro" id="IPR000477">
    <property type="entry name" value="RT_dom"/>
</dbReference>
<dbReference type="InterPro" id="IPR050951">
    <property type="entry name" value="Retrovirus_Pol_polyprotein"/>
</dbReference>
<comment type="similarity">
    <text evidence="1">Belongs to the beta type-B retroviral polymerase family. HERV class-II K(HML-2) pol subfamily.</text>
</comment>
<protein>
    <recommendedName>
        <fullName evidence="2">ribonuclease H</fullName>
        <ecNumber evidence="2">3.1.26.4</ecNumber>
    </recommendedName>
</protein>
<evidence type="ECO:0000313" key="4">
    <source>
        <dbReference type="EMBL" id="CAH2285941.1"/>
    </source>
</evidence>
<name>A0AAD1S408_PELCU</name>
<dbReference type="EMBL" id="OW240915">
    <property type="protein sequence ID" value="CAH2285941.1"/>
    <property type="molecule type" value="Genomic_DNA"/>
</dbReference>
<reference evidence="4" key="1">
    <citation type="submission" date="2022-03" db="EMBL/GenBank/DDBJ databases">
        <authorList>
            <person name="Alioto T."/>
            <person name="Alioto T."/>
            <person name="Gomez Garrido J."/>
        </authorList>
    </citation>
    <scope>NUCLEOTIDE SEQUENCE</scope>
</reference>